<dbReference type="SUPFAM" id="SSF103481">
    <property type="entry name" value="Multidrug resistance efflux transporter EmrE"/>
    <property type="match status" value="1"/>
</dbReference>
<feature type="transmembrane region" description="Helical" evidence="1">
    <location>
        <begin position="68"/>
        <end position="92"/>
    </location>
</feature>
<feature type="transmembrane region" description="Helical" evidence="1">
    <location>
        <begin position="127"/>
        <end position="146"/>
    </location>
</feature>
<protein>
    <recommendedName>
        <fullName evidence="2">EamA domain-containing protein</fullName>
    </recommendedName>
</protein>
<feature type="transmembrane region" description="Helical" evidence="1">
    <location>
        <begin position="167"/>
        <end position="187"/>
    </location>
</feature>
<dbReference type="Proteomes" id="UP001214415">
    <property type="component" value="Chromosome 2"/>
</dbReference>
<name>A0AAF0J372_9BASI</name>
<evidence type="ECO:0000313" key="4">
    <source>
        <dbReference type="Proteomes" id="UP001214415"/>
    </source>
</evidence>
<feature type="transmembrane region" description="Helical" evidence="1">
    <location>
        <begin position="265"/>
        <end position="293"/>
    </location>
</feature>
<dbReference type="GO" id="GO:0016020">
    <property type="term" value="C:membrane"/>
    <property type="evidence" value="ECO:0007669"/>
    <property type="project" value="InterPro"/>
</dbReference>
<dbReference type="Pfam" id="PF00892">
    <property type="entry name" value="EamA"/>
    <property type="match status" value="1"/>
</dbReference>
<feature type="transmembrane region" description="Helical" evidence="1">
    <location>
        <begin position="313"/>
        <end position="338"/>
    </location>
</feature>
<feature type="transmembrane region" description="Helical" evidence="1">
    <location>
        <begin position="229"/>
        <end position="253"/>
    </location>
</feature>
<gene>
    <name evidence="3" type="ORF">MEQU1_001396</name>
</gene>
<dbReference type="EMBL" id="CP119901">
    <property type="protein sequence ID" value="WFD22720.1"/>
    <property type="molecule type" value="Genomic_DNA"/>
</dbReference>
<sequence length="340" mass="37186">MEYKKPLFLLYLTHSSFVVLLPMQLALAHIFSGYSAKKNMNLLRRDVSKQLRYYLGKHASEPIPHGSLFRTLCVMLVVLTIALTVPSVSWFLAVPLTSMANITAIYNTFSLWALVLSVYFLQEDWSYLQAVAVLLGILGVAMSAYGSTTPPNVQAEASGRTLYLSPALFGNALSLLGAVSMAGYEVLYKRLTVIPHGTDGSFQPLPSDETLADEASAETEEVLPFGVHAMAMMSGIGVATCLLFWLPLLVAHFTGFETFEIPTDAVLLAWIMVSILCGVLFNGCFAILLSLWGPVLASMSCLLTTVMVQLTDILLGVPYTWFSMAGNLIITMSFLCLLPW</sequence>
<keyword evidence="1" id="KW-1133">Transmembrane helix</keyword>
<proteinExistence type="predicted"/>
<keyword evidence="4" id="KW-1185">Reference proteome</keyword>
<dbReference type="PANTHER" id="PTHR19346">
    <property type="entry name" value="SUGAR PHOSPHATE TRANSPORTER DOMAIN-CONTAINING PROTEIN"/>
    <property type="match status" value="1"/>
</dbReference>
<organism evidence="3 4">
    <name type="scientific">Malassezia equina</name>
    <dbReference type="NCBI Taxonomy" id="1381935"/>
    <lineage>
        <taxon>Eukaryota</taxon>
        <taxon>Fungi</taxon>
        <taxon>Dikarya</taxon>
        <taxon>Basidiomycota</taxon>
        <taxon>Ustilaginomycotina</taxon>
        <taxon>Malasseziomycetes</taxon>
        <taxon>Malasseziales</taxon>
        <taxon>Malasseziaceae</taxon>
        <taxon>Malassezia</taxon>
    </lineage>
</organism>
<feature type="transmembrane region" description="Helical" evidence="1">
    <location>
        <begin position="104"/>
        <end position="121"/>
    </location>
</feature>
<keyword evidence="1" id="KW-0472">Membrane</keyword>
<dbReference type="InterPro" id="IPR000620">
    <property type="entry name" value="EamA_dom"/>
</dbReference>
<dbReference type="InterPro" id="IPR037185">
    <property type="entry name" value="EmrE-like"/>
</dbReference>
<dbReference type="PANTHER" id="PTHR19346:SF4">
    <property type="entry name" value="SUGAR PHOSPHATE TRANSPORTER DOMAIN-CONTAINING PROTEIN"/>
    <property type="match status" value="1"/>
</dbReference>
<evidence type="ECO:0000259" key="2">
    <source>
        <dbReference type="Pfam" id="PF00892"/>
    </source>
</evidence>
<keyword evidence="1" id="KW-0812">Transmembrane</keyword>
<accession>A0AAF0J372</accession>
<reference evidence="3" key="1">
    <citation type="submission" date="2023-03" db="EMBL/GenBank/DDBJ databases">
        <title>Mating type loci evolution in Malassezia.</title>
        <authorList>
            <person name="Coelho M.A."/>
        </authorList>
    </citation>
    <scope>NUCLEOTIDE SEQUENCE</scope>
    <source>
        <strain evidence="3">CBS 12830</strain>
    </source>
</reference>
<dbReference type="AlphaFoldDB" id="A0AAF0J372"/>
<evidence type="ECO:0000313" key="3">
    <source>
        <dbReference type="EMBL" id="WFD22720.1"/>
    </source>
</evidence>
<dbReference type="InterPro" id="IPR026505">
    <property type="entry name" value="Solute_c_fam_35_mem_F3/F4"/>
</dbReference>
<evidence type="ECO:0000256" key="1">
    <source>
        <dbReference type="SAM" id="Phobius"/>
    </source>
</evidence>
<feature type="domain" description="EamA" evidence="2">
    <location>
        <begin position="75"/>
        <end position="143"/>
    </location>
</feature>